<dbReference type="InterPro" id="IPR024177">
    <property type="entry name" value="Biotin_synthase"/>
</dbReference>
<comment type="cofactor">
    <cofactor evidence="13">
        <name>[4Fe-4S] cluster</name>
        <dbReference type="ChEBI" id="CHEBI:49883"/>
    </cofactor>
    <text evidence="13">Binds 1 [4Fe-4S] cluster. The cluster is coordinated with 3 cysteines and an exchangeable S-adenosyl-L-methionine.</text>
</comment>
<dbReference type="PANTHER" id="PTHR22976">
    <property type="entry name" value="BIOTIN SYNTHASE"/>
    <property type="match status" value="1"/>
</dbReference>
<evidence type="ECO:0000256" key="10">
    <source>
        <dbReference type="ARBA" id="ARBA00023004"/>
    </source>
</evidence>
<dbReference type="InterPro" id="IPR007197">
    <property type="entry name" value="rSAM"/>
</dbReference>
<feature type="binding site" evidence="13">
    <location>
        <position position="77"/>
    </location>
    <ligand>
        <name>[4Fe-4S] cluster</name>
        <dbReference type="ChEBI" id="CHEBI:49883"/>
        <note>4Fe-4S-S-AdoMet</note>
    </ligand>
</feature>
<proteinExistence type="inferred from homology"/>
<comment type="subunit">
    <text evidence="13">Homodimer.</text>
</comment>
<evidence type="ECO:0000256" key="3">
    <source>
        <dbReference type="ARBA" id="ARBA00012236"/>
    </source>
</evidence>
<feature type="domain" description="Radical SAM core" evidence="14">
    <location>
        <begin position="55"/>
        <end position="284"/>
    </location>
</feature>
<evidence type="ECO:0000256" key="2">
    <source>
        <dbReference type="ARBA" id="ARBA00010765"/>
    </source>
</evidence>
<comment type="pathway">
    <text evidence="1 13">Cofactor biosynthesis; biotin biosynthesis; biotin from 7,8-diaminononanoate: step 2/2.</text>
</comment>
<feature type="binding site" evidence="13">
    <location>
        <position position="149"/>
    </location>
    <ligand>
        <name>[2Fe-2S] cluster</name>
        <dbReference type="ChEBI" id="CHEBI:190135"/>
    </ligand>
</feature>
<feature type="binding site" evidence="13">
    <location>
        <position position="117"/>
    </location>
    <ligand>
        <name>[2Fe-2S] cluster</name>
        <dbReference type="ChEBI" id="CHEBI:190135"/>
    </ligand>
</feature>
<feature type="binding site" evidence="13">
    <location>
        <position position="80"/>
    </location>
    <ligand>
        <name>[4Fe-4S] cluster</name>
        <dbReference type="ChEBI" id="CHEBI:49883"/>
        <note>4Fe-4S-S-AdoMet</note>
    </ligand>
</feature>
<evidence type="ECO:0000256" key="8">
    <source>
        <dbReference type="ARBA" id="ARBA00022723"/>
    </source>
</evidence>
<comment type="cofactor">
    <cofactor evidence="13">
        <name>[2Fe-2S] cluster</name>
        <dbReference type="ChEBI" id="CHEBI:190135"/>
    </cofactor>
    <text evidence="13">Binds 1 [2Fe-2S] cluster. The cluster is coordinated with 3 cysteines and 1 arginine.</text>
</comment>
<dbReference type="PROSITE" id="PS51918">
    <property type="entry name" value="RADICAL_SAM"/>
    <property type="match status" value="1"/>
</dbReference>
<dbReference type="InterPro" id="IPR010722">
    <property type="entry name" value="BATS_dom"/>
</dbReference>
<dbReference type="PIRSF" id="PIRSF001619">
    <property type="entry name" value="Biotin_synth"/>
    <property type="match status" value="1"/>
</dbReference>
<evidence type="ECO:0000256" key="13">
    <source>
        <dbReference type="HAMAP-Rule" id="MF_01694"/>
    </source>
</evidence>
<keyword evidence="4 13" id="KW-0004">4Fe-4S</keyword>
<dbReference type="PANTHER" id="PTHR22976:SF2">
    <property type="entry name" value="BIOTIN SYNTHASE, MITOCHONDRIAL"/>
    <property type="match status" value="1"/>
</dbReference>
<keyword evidence="16" id="KW-1185">Reference proteome</keyword>
<dbReference type="Pfam" id="PF06968">
    <property type="entry name" value="BATS"/>
    <property type="match status" value="1"/>
</dbReference>
<reference evidence="15 16" key="1">
    <citation type="submission" date="2020-12" db="EMBL/GenBank/DDBJ databases">
        <title>WGS of Thermoactinomyces spp.</title>
        <authorList>
            <person name="Cheng K."/>
        </authorList>
    </citation>
    <scope>NUCLEOTIDE SEQUENCE [LARGE SCALE GENOMIC DNA]</scope>
    <source>
        <strain evidence="16">CICC 10650\ACCC 41061</strain>
    </source>
</reference>
<evidence type="ECO:0000313" key="15">
    <source>
        <dbReference type="EMBL" id="MBH8588332.1"/>
    </source>
</evidence>
<keyword evidence="5 13" id="KW-0808">Transferase</keyword>
<dbReference type="GO" id="GO:0004076">
    <property type="term" value="F:biotin synthase activity"/>
    <property type="evidence" value="ECO:0007669"/>
    <property type="project" value="UniProtKB-EC"/>
</dbReference>
<evidence type="ECO:0000259" key="14">
    <source>
        <dbReference type="PROSITE" id="PS51918"/>
    </source>
</evidence>
<evidence type="ECO:0000256" key="6">
    <source>
        <dbReference type="ARBA" id="ARBA00022691"/>
    </source>
</evidence>
<feature type="binding site" evidence="13">
    <location>
        <position position="209"/>
    </location>
    <ligand>
        <name>[2Fe-2S] cluster</name>
        <dbReference type="ChEBI" id="CHEBI:190135"/>
    </ligand>
</feature>
<evidence type="ECO:0000256" key="5">
    <source>
        <dbReference type="ARBA" id="ARBA00022679"/>
    </source>
</evidence>
<feature type="binding site" evidence="13">
    <location>
        <position position="73"/>
    </location>
    <ligand>
        <name>[4Fe-4S] cluster</name>
        <dbReference type="ChEBI" id="CHEBI:49883"/>
        <note>4Fe-4S-S-AdoMet</note>
    </ligand>
</feature>
<keyword evidence="8 13" id="KW-0479">Metal-binding</keyword>
<keyword evidence="7 13" id="KW-0001">2Fe-2S</keyword>
<dbReference type="SFLD" id="SFLDG01278">
    <property type="entry name" value="biotin_synthase_like"/>
    <property type="match status" value="1"/>
</dbReference>
<dbReference type="NCBIfam" id="TIGR00433">
    <property type="entry name" value="bioB"/>
    <property type="match status" value="1"/>
</dbReference>
<keyword evidence="9 13" id="KW-0093">Biotin biosynthesis</keyword>
<keyword evidence="11 13" id="KW-0411">Iron-sulfur</keyword>
<comment type="similarity">
    <text evidence="2 13">Belongs to the radical SAM superfamily. Biotin synthase family.</text>
</comment>
<dbReference type="InterPro" id="IPR013785">
    <property type="entry name" value="Aldolase_TIM"/>
</dbReference>
<dbReference type="Proteomes" id="UP000641910">
    <property type="component" value="Unassembled WGS sequence"/>
</dbReference>
<dbReference type="RefSeq" id="WP_049720594.1">
    <property type="nucleotide sequence ID" value="NZ_CP036487.1"/>
</dbReference>
<organism evidence="15 16">
    <name type="scientific">Thermoactinomyces vulgaris</name>
    <dbReference type="NCBI Taxonomy" id="2026"/>
    <lineage>
        <taxon>Bacteria</taxon>
        <taxon>Bacillati</taxon>
        <taxon>Bacillota</taxon>
        <taxon>Bacilli</taxon>
        <taxon>Bacillales</taxon>
        <taxon>Thermoactinomycetaceae</taxon>
        <taxon>Thermoactinomyces</taxon>
    </lineage>
</organism>
<gene>
    <name evidence="13 15" type="primary">bioB</name>
    <name evidence="15" type="ORF">I8U22_05790</name>
</gene>
<dbReference type="InterPro" id="IPR006638">
    <property type="entry name" value="Elp3/MiaA/NifB-like_rSAM"/>
</dbReference>
<dbReference type="SFLD" id="SFLDG01060">
    <property type="entry name" value="BATS_domain_containing"/>
    <property type="match status" value="1"/>
</dbReference>
<dbReference type="Gene3D" id="3.20.20.70">
    <property type="entry name" value="Aldolase class I"/>
    <property type="match status" value="1"/>
</dbReference>
<evidence type="ECO:0000256" key="1">
    <source>
        <dbReference type="ARBA" id="ARBA00004942"/>
    </source>
</evidence>
<sequence>MTLHSFRSLSKWEKLADKALQGETLSMEEGLSVLNAPDDELLPLLQASFRVRCHYFGKKVKLNMIINAKSGLCPEDCGYCSQSVVSQAPVERYSLLKKEELVDGAKEALARKAGTYCIVASGRGPTRRELDEVVQAVREIKEKYPLKICACLGILNDDQVKRLKEAGVDRYNHNLNTGEKHYENITTTHTYQDRVETLQLVKKGGISPCSGYIVGMGETQEQVVEMALALRELDVDSIPVNFLNPIPGTPLEGMNELNPRYCLKVLALFRFICPQKEIRVSGGREVNLRHLQALSLYPANSIFVGDYLTTEGQSALLDHQMIRDMGFEVEEAEED</sequence>
<dbReference type="EMBL" id="JAECVU010000002">
    <property type="protein sequence ID" value="MBH8588332.1"/>
    <property type="molecule type" value="Genomic_DNA"/>
</dbReference>
<evidence type="ECO:0000256" key="4">
    <source>
        <dbReference type="ARBA" id="ARBA00022485"/>
    </source>
</evidence>
<dbReference type="SMART" id="SM00876">
    <property type="entry name" value="BATS"/>
    <property type="match status" value="1"/>
</dbReference>
<dbReference type="HAMAP" id="MF_01694">
    <property type="entry name" value="BioB"/>
    <property type="match status" value="1"/>
</dbReference>
<name>A0ABS0QGJ1_THEVU</name>
<feature type="binding site" evidence="13">
    <location>
        <position position="279"/>
    </location>
    <ligand>
        <name>[2Fe-2S] cluster</name>
        <dbReference type="ChEBI" id="CHEBI:190135"/>
    </ligand>
</feature>
<dbReference type="InterPro" id="IPR058240">
    <property type="entry name" value="rSAM_sf"/>
</dbReference>
<comment type="caution">
    <text evidence="15">The sequence shown here is derived from an EMBL/GenBank/DDBJ whole genome shotgun (WGS) entry which is preliminary data.</text>
</comment>
<evidence type="ECO:0000256" key="11">
    <source>
        <dbReference type="ARBA" id="ARBA00023014"/>
    </source>
</evidence>
<keyword evidence="10 13" id="KW-0408">Iron</keyword>
<dbReference type="CDD" id="cd01335">
    <property type="entry name" value="Radical_SAM"/>
    <property type="match status" value="1"/>
</dbReference>
<dbReference type="Pfam" id="PF04055">
    <property type="entry name" value="Radical_SAM"/>
    <property type="match status" value="1"/>
</dbReference>
<comment type="catalytic activity">
    <reaction evidence="12 13">
        <text>(4R,5S)-dethiobiotin + (sulfur carrier)-SH + 2 reduced [2Fe-2S]-[ferredoxin] + 2 S-adenosyl-L-methionine = (sulfur carrier)-H + biotin + 2 5'-deoxyadenosine + 2 L-methionine + 2 oxidized [2Fe-2S]-[ferredoxin]</text>
        <dbReference type="Rhea" id="RHEA:22060"/>
        <dbReference type="Rhea" id="RHEA-COMP:10000"/>
        <dbReference type="Rhea" id="RHEA-COMP:10001"/>
        <dbReference type="Rhea" id="RHEA-COMP:14737"/>
        <dbReference type="Rhea" id="RHEA-COMP:14739"/>
        <dbReference type="ChEBI" id="CHEBI:17319"/>
        <dbReference type="ChEBI" id="CHEBI:29917"/>
        <dbReference type="ChEBI" id="CHEBI:33737"/>
        <dbReference type="ChEBI" id="CHEBI:33738"/>
        <dbReference type="ChEBI" id="CHEBI:57586"/>
        <dbReference type="ChEBI" id="CHEBI:57844"/>
        <dbReference type="ChEBI" id="CHEBI:59789"/>
        <dbReference type="ChEBI" id="CHEBI:64428"/>
        <dbReference type="ChEBI" id="CHEBI:149473"/>
        <dbReference type="EC" id="2.8.1.6"/>
    </reaction>
</comment>
<keyword evidence="6 13" id="KW-0949">S-adenosyl-L-methionine</keyword>
<evidence type="ECO:0000313" key="16">
    <source>
        <dbReference type="Proteomes" id="UP000641910"/>
    </source>
</evidence>
<dbReference type="EC" id="2.8.1.6" evidence="3 13"/>
<protein>
    <recommendedName>
        <fullName evidence="3 13">Biotin synthase</fullName>
        <ecNumber evidence="3 13">2.8.1.6</ecNumber>
    </recommendedName>
</protein>
<comment type="function">
    <text evidence="13">Catalyzes the conversion of dethiobiotin (DTB) to biotin by the insertion of a sulfur atom into dethiobiotin via a radical-based mechanism.</text>
</comment>
<dbReference type="InterPro" id="IPR002684">
    <property type="entry name" value="Biotin_synth/BioAB"/>
</dbReference>
<evidence type="ECO:0000256" key="12">
    <source>
        <dbReference type="ARBA" id="ARBA00051157"/>
    </source>
</evidence>
<accession>A0ABS0QGJ1</accession>
<dbReference type="SMART" id="SM00729">
    <property type="entry name" value="Elp3"/>
    <property type="match status" value="1"/>
</dbReference>
<evidence type="ECO:0000256" key="7">
    <source>
        <dbReference type="ARBA" id="ARBA00022714"/>
    </source>
</evidence>
<evidence type="ECO:0000256" key="9">
    <source>
        <dbReference type="ARBA" id="ARBA00022756"/>
    </source>
</evidence>
<dbReference type="SFLD" id="SFLDS00029">
    <property type="entry name" value="Radical_SAM"/>
    <property type="match status" value="1"/>
</dbReference>
<dbReference type="SUPFAM" id="SSF102114">
    <property type="entry name" value="Radical SAM enzymes"/>
    <property type="match status" value="1"/>
</dbReference>